<dbReference type="InterPro" id="IPR036465">
    <property type="entry name" value="vWFA_dom_sf"/>
</dbReference>
<evidence type="ECO:0000259" key="1">
    <source>
        <dbReference type="PROSITE" id="PS50234"/>
    </source>
</evidence>
<dbReference type="Pfam" id="PF06707">
    <property type="entry name" value="DUF1194"/>
    <property type="match status" value="1"/>
</dbReference>
<dbReference type="InterPro" id="IPR002035">
    <property type="entry name" value="VWF_A"/>
</dbReference>
<proteinExistence type="predicted"/>
<dbReference type="EMBL" id="JBHMEA010000007">
    <property type="protein sequence ID" value="MFB9230447.1"/>
    <property type="molecule type" value="Genomic_DNA"/>
</dbReference>
<dbReference type="Proteomes" id="UP001589683">
    <property type="component" value="Unassembled WGS sequence"/>
</dbReference>
<feature type="domain" description="VWFA" evidence="1">
    <location>
        <begin position="32"/>
        <end position="235"/>
    </location>
</feature>
<dbReference type="RefSeq" id="WP_213887651.1">
    <property type="nucleotide sequence ID" value="NZ_JAGFNU010000001.1"/>
</dbReference>
<keyword evidence="3" id="KW-1185">Reference proteome</keyword>
<gene>
    <name evidence="2" type="ORF">ACFFUT_01445</name>
</gene>
<reference evidence="2 3" key="1">
    <citation type="submission" date="2024-09" db="EMBL/GenBank/DDBJ databases">
        <authorList>
            <person name="Sun Q."/>
            <person name="Mori K."/>
        </authorList>
    </citation>
    <scope>NUCLEOTIDE SEQUENCE [LARGE SCALE GENOMIC DNA]</scope>
    <source>
        <strain evidence="2 3">CECT 8726</strain>
    </source>
</reference>
<dbReference type="SUPFAM" id="SSF53300">
    <property type="entry name" value="vWA-like"/>
    <property type="match status" value="1"/>
</dbReference>
<evidence type="ECO:0000313" key="2">
    <source>
        <dbReference type="EMBL" id="MFB9230447.1"/>
    </source>
</evidence>
<dbReference type="InterPro" id="IPR010607">
    <property type="entry name" value="DUF1194"/>
</dbReference>
<sequence length="245" mass="26599">MVGVKVKYWIAVFALLLWVGLPTAGMATCRQALALGLDVSGSVDAREYRLQLDGLANALMDPKVKEALLAMPTTPVELAVFEWSGRSAHRLLLDWTAIESEARLDAVVARLHNTERVAADPSTALGSAMLFGGVLLAQRRDCWSRTLDLSGDGTSNTGPRPREVKEDNQFAGITINALVIGADSPDIGDLLQSEIGELTSYFRSEVILGPDAFVEATLGFEDFEASMVRKLLRELEGMILSHLQD</sequence>
<dbReference type="Gene3D" id="3.40.50.410">
    <property type="entry name" value="von Willebrand factor, type A domain"/>
    <property type="match status" value="1"/>
</dbReference>
<dbReference type="PROSITE" id="PS50234">
    <property type="entry name" value="VWFA"/>
    <property type="match status" value="1"/>
</dbReference>
<organism evidence="2 3">
    <name type="scientific">Pseudohalocynthiibacter aestuariivivens</name>
    <dbReference type="NCBI Taxonomy" id="1591409"/>
    <lineage>
        <taxon>Bacteria</taxon>
        <taxon>Pseudomonadati</taxon>
        <taxon>Pseudomonadota</taxon>
        <taxon>Alphaproteobacteria</taxon>
        <taxon>Rhodobacterales</taxon>
        <taxon>Paracoccaceae</taxon>
        <taxon>Pseudohalocynthiibacter</taxon>
    </lineage>
</organism>
<comment type="caution">
    <text evidence="2">The sequence shown here is derived from an EMBL/GenBank/DDBJ whole genome shotgun (WGS) entry which is preliminary data.</text>
</comment>
<protein>
    <submittedName>
        <fullName evidence="2">DUF1194 domain-containing protein</fullName>
    </submittedName>
</protein>
<evidence type="ECO:0000313" key="3">
    <source>
        <dbReference type="Proteomes" id="UP001589683"/>
    </source>
</evidence>
<name>A0ABV5JAE8_9RHOB</name>
<accession>A0ABV5JAE8</accession>